<name>A0A1J5RFG5_9ZZZZ</name>
<dbReference type="GO" id="GO:1990351">
    <property type="term" value="C:transporter complex"/>
    <property type="evidence" value="ECO:0007669"/>
    <property type="project" value="TreeGrafter"/>
</dbReference>
<keyword evidence="3" id="KW-0998">Cell outer membrane</keyword>
<gene>
    <name evidence="4" type="primary">lptE_6</name>
    <name evidence="4" type="ORF">GALL_232110</name>
</gene>
<evidence type="ECO:0000256" key="3">
    <source>
        <dbReference type="ARBA" id="ARBA00023237"/>
    </source>
</evidence>
<dbReference type="GO" id="GO:0001530">
    <property type="term" value="F:lipopolysaccharide binding"/>
    <property type="evidence" value="ECO:0007669"/>
    <property type="project" value="TreeGrafter"/>
</dbReference>
<dbReference type="InterPro" id="IPR007485">
    <property type="entry name" value="LPS_assembly_LptE"/>
</dbReference>
<keyword evidence="2" id="KW-0472">Membrane</keyword>
<dbReference type="AlphaFoldDB" id="A0A1J5RFG5"/>
<comment type="caution">
    <text evidence="4">The sequence shown here is derived from an EMBL/GenBank/DDBJ whole genome shotgun (WGS) entry which is preliminary data.</text>
</comment>
<dbReference type="GO" id="GO:0015920">
    <property type="term" value="P:lipopolysaccharide transport"/>
    <property type="evidence" value="ECO:0007669"/>
    <property type="project" value="TreeGrafter"/>
</dbReference>
<dbReference type="Gene3D" id="3.30.160.150">
    <property type="entry name" value="Lipoprotein like domain"/>
    <property type="match status" value="1"/>
</dbReference>
<dbReference type="GO" id="GO:0019867">
    <property type="term" value="C:outer membrane"/>
    <property type="evidence" value="ECO:0007669"/>
    <property type="project" value="InterPro"/>
</dbReference>
<keyword evidence="4" id="KW-0449">Lipoprotein</keyword>
<sequence>MMRHRCGLALALLIALALTGCGFHLRGSTNLAFSSLAVQGPDGPFLIDLKRQIASTTSTRIVANPKQAQAVFTLLADSPTQVPLAYNADGTVAQYQLRETVQFQLATPSGQMLIPPTSITQTSSLSYSTAATLAKANEADLLYRGMRQDLVSRVMFQMAAARPPITPAASAPVPAAP</sequence>
<keyword evidence="1" id="KW-0732">Signal</keyword>
<dbReference type="PROSITE" id="PS51257">
    <property type="entry name" value="PROKAR_LIPOPROTEIN"/>
    <property type="match status" value="1"/>
</dbReference>
<evidence type="ECO:0000313" key="4">
    <source>
        <dbReference type="EMBL" id="OIQ94856.1"/>
    </source>
</evidence>
<protein>
    <submittedName>
        <fullName evidence="4">LPS-assembly lipoprotein LptE</fullName>
    </submittedName>
</protein>
<accession>A0A1J5RFG5</accession>
<dbReference type="PANTHER" id="PTHR38098">
    <property type="entry name" value="LPS-ASSEMBLY LIPOPROTEIN LPTE"/>
    <property type="match status" value="1"/>
</dbReference>
<dbReference type="Pfam" id="PF04390">
    <property type="entry name" value="LptE"/>
    <property type="match status" value="1"/>
</dbReference>
<organism evidence="4">
    <name type="scientific">mine drainage metagenome</name>
    <dbReference type="NCBI Taxonomy" id="410659"/>
    <lineage>
        <taxon>unclassified sequences</taxon>
        <taxon>metagenomes</taxon>
        <taxon>ecological metagenomes</taxon>
    </lineage>
</organism>
<dbReference type="GO" id="GO:0043165">
    <property type="term" value="P:Gram-negative-bacterium-type cell outer membrane assembly"/>
    <property type="evidence" value="ECO:0007669"/>
    <property type="project" value="InterPro"/>
</dbReference>
<proteinExistence type="inferred from homology"/>
<evidence type="ECO:0000256" key="1">
    <source>
        <dbReference type="ARBA" id="ARBA00022729"/>
    </source>
</evidence>
<reference evidence="4" key="1">
    <citation type="submission" date="2016-10" db="EMBL/GenBank/DDBJ databases">
        <title>Sequence of Gallionella enrichment culture.</title>
        <authorList>
            <person name="Poehlein A."/>
            <person name="Muehling M."/>
            <person name="Daniel R."/>
        </authorList>
    </citation>
    <scope>NUCLEOTIDE SEQUENCE</scope>
</reference>
<dbReference type="PANTHER" id="PTHR38098:SF1">
    <property type="entry name" value="LPS-ASSEMBLY LIPOPROTEIN LPTE"/>
    <property type="match status" value="1"/>
</dbReference>
<dbReference type="EMBL" id="MLJW01000178">
    <property type="protein sequence ID" value="OIQ94856.1"/>
    <property type="molecule type" value="Genomic_DNA"/>
</dbReference>
<dbReference type="HAMAP" id="MF_01186">
    <property type="entry name" value="LPS_assembly_LptE"/>
    <property type="match status" value="1"/>
</dbReference>
<evidence type="ECO:0000256" key="2">
    <source>
        <dbReference type="ARBA" id="ARBA00023136"/>
    </source>
</evidence>